<accession>A0A4Q4ZCL2</accession>
<dbReference type="SUPFAM" id="SSF56059">
    <property type="entry name" value="Glutathione synthetase ATP-binding domain-like"/>
    <property type="match status" value="1"/>
</dbReference>
<keyword evidence="1" id="KW-0067">ATP-binding</keyword>
<keyword evidence="4" id="KW-1185">Reference proteome</keyword>
<dbReference type="EMBL" id="SDKM01000015">
    <property type="protein sequence ID" value="RYP85712.1"/>
    <property type="molecule type" value="Genomic_DNA"/>
</dbReference>
<evidence type="ECO:0000256" key="1">
    <source>
        <dbReference type="PROSITE-ProRule" id="PRU00409"/>
    </source>
</evidence>
<dbReference type="AlphaFoldDB" id="A0A4Q4ZCL2"/>
<feature type="domain" description="ATP-grasp" evidence="2">
    <location>
        <begin position="146"/>
        <end position="345"/>
    </location>
</feature>
<comment type="caution">
    <text evidence="3">The sequence shown here is derived from an EMBL/GenBank/DDBJ whole genome shotgun (WGS) entry which is preliminary data.</text>
</comment>
<gene>
    <name evidence="3" type="ORF">EKO23_11975</name>
</gene>
<protein>
    <recommendedName>
        <fullName evidence="2">ATP-grasp domain-containing protein</fullName>
    </recommendedName>
</protein>
<evidence type="ECO:0000313" key="3">
    <source>
        <dbReference type="EMBL" id="RYP85712.1"/>
    </source>
</evidence>
<dbReference type="GO" id="GO:0005524">
    <property type="term" value="F:ATP binding"/>
    <property type="evidence" value="ECO:0007669"/>
    <property type="project" value="UniProtKB-UniRule"/>
</dbReference>
<organism evidence="3 4">
    <name type="scientific">Nocardioides guangzhouensis</name>
    <dbReference type="NCBI Taxonomy" id="2497878"/>
    <lineage>
        <taxon>Bacteria</taxon>
        <taxon>Bacillati</taxon>
        <taxon>Actinomycetota</taxon>
        <taxon>Actinomycetes</taxon>
        <taxon>Propionibacteriales</taxon>
        <taxon>Nocardioidaceae</taxon>
        <taxon>Nocardioides</taxon>
    </lineage>
</organism>
<dbReference type="Proteomes" id="UP000295198">
    <property type="component" value="Unassembled WGS sequence"/>
</dbReference>
<proteinExistence type="predicted"/>
<reference evidence="3 4" key="1">
    <citation type="submission" date="2019-01" db="EMBL/GenBank/DDBJ databases">
        <title>Nocardioides guangzhouensis sp. nov., an actinobacterium isolated from soil.</title>
        <authorList>
            <person name="Fu Y."/>
            <person name="Cai Y."/>
            <person name="Lin Z."/>
            <person name="Chen P."/>
        </authorList>
    </citation>
    <scope>NUCLEOTIDE SEQUENCE [LARGE SCALE GENOMIC DNA]</scope>
    <source>
        <strain evidence="3 4">130</strain>
    </source>
</reference>
<dbReference type="OrthoDB" id="3325712at2"/>
<evidence type="ECO:0000313" key="4">
    <source>
        <dbReference type="Proteomes" id="UP000295198"/>
    </source>
</evidence>
<sequence length="462" mass="49503">MDLSHETDRRELRAHLGGLYAGRPVLIGPGVLAGFASAARMVREADASAVLILATTRGAGPVPDEEWVSVEAPARATVTEELRDHDRLLRALPMSVVERIEAFDPERRGVWCTTPFISTDEPVLGRPVTGGRPARFEAVEDKLLAEEIWCAAEVEHAPSRVVPADLAALDEASDELGGDVVWSGDTREGFNGGGNYVRWVATAAERAAAYDFFAAHCDRVRVLPFLEGVPCSVHGMVLPDGTAAFRPVEIAILRNAGERAFTYGGLSSYWDPPEVDRAAMRDAVRRVGEHLRAAYGYAGAFGIDGVLTADGFRPTELNARISAGLASVAAAVDRDLFTLVQANLIAGRDPGVTVAELETALPVMDRVRTGRPVAVSEGRSLHVTDSYPLAWDGQRFTRTDEETGNVLAIGDTPTGFFAKVDPCAALHPGERLAPLNAALYAFLDVEYDAGFGPVSPAPSVRH</sequence>
<dbReference type="InterPro" id="IPR011761">
    <property type="entry name" value="ATP-grasp"/>
</dbReference>
<dbReference type="GO" id="GO:0046872">
    <property type="term" value="F:metal ion binding"/>
    <property type="evidence" value="ECO:0007669"/>
    <property type="project" value="InterPro"/>
</dbReference>
<dbReference type="PROSITE" id="PS50975">
    <property type="entry name" value="ATP_GRASP"/>
    <property type="match status" value="1"/>
</dbReference>
<dbReference type="RefSeq" id="WP_134717528.1">
    <property type="nucleotide sequence ID" value="NZ_SDKM01000015.1"/>
</dbReference>
<name>A0A4Q4ZCL2_9ACTN</name>
<evidence type="ECO:0000259" key="2">
    <source>
        <dbReference type="PROSITE" id="PS50975"/>
    </source>
</evidence>
<dbReference type="Gene3D" id="3.30.470.20">
    <property type="entry name" value="ATP-grasp fold, B domain"/>
    <property type="match status" value="1"/>
</dbReference>
<keyword evidence="1" id="KW-0547">Nucleotide-binding</keyword>